<name>A0A2A6BZU4_PRIPA</name>
<protein>
    <submittedName>
        <fullName evidence="2">Mut-2</fullName>
    </submittedName>
</protein>
<evidence type="ECO:0000313" key="3">
    <source>
        <dbReference type="Proteomes" id="UP000005239"/>
    </source>
</evidence>
<accession>A0A8R1YDS2</accession>
<reference evidence="2" key="2">
    <citation type="submission" date="2022-06" db="UniProtKB">
        <authorList>
            <consortium name="EnsemblMetazoa"/>
        </authorList>
    </citation>
    <scope>IDENTIFICATION</scope>
    <source>
        <strain evidence="2">PS312</strain>
    </source>
</reference>
<dbReference type="GO" id="GO:0046872">
    <property type="term" value="F:metal ion binding"/>
    <property type="evidence" value="ECO:0007669"/>
    <property type="project" value="UniProtKB-KW"/>
</dbReference>
<sequence length="448" mass="52510">MDEQIRKVHQGQAHMSKKHRVEFRLWQVLTSSWARHPMGFQKAHPFTLKHRKEFEALDKQIRDHWESVKQPEWEYRHKVAFKNKLERILADFLTRPLKLVITGSTVSGVGTANSDADIVLCAPEIIYPLPRDMEDDGRLFTISKDEMKRLFRSRIGVVLRRCKRVLDEADLGVKIDYVDAQIPLLKMRGETVDEVTGNTFNMEVDLSLSNELFISSLHNTHLIKGYTKVDERFAPLVTLVKMWSFISGVRDPQRRRFNSYTMTLLVIHFLQCGLPRPILPNLQAMFSEFYALDENCFPERVDLDADIPEPLPELIGYDPIGLSVAELFYLFIAYYSTLDLRHNVIRIKCGRISKRDFNNDRQPRYEPMRMVEDDDENDIKLTPWPHRFHEVYIEDPIDEHNPGRTVDDWEIVRNAFADTLNVFNRIDDPEQAKHFLFPDLEDLTGIKE</sequence>
<dbReference type="PANTHER" id="PTHR12271">
    <property type="entry name" value="POLY A POLYMERASE CID PAP -RELATED"/>
    <property type="match status" value="1"/>
</dbReference>
<dbReference type="EnsemblMetazoa" id="PPA12342.1">
    <property type="protein sequence ID" value="PPA12342.1"/>
    <property type="gene ID" value="WBGene00101896"/>
</dbReference>
<dbReference type="Proteomes" id="UP000005239">
    <property type="component" value="Unassembled WGS sequence"/>
</dbReference>
<dbReference type="SUPFAM" id="SSF81631">
    <property type="entry name" value="PAP/OAS1 substrate-binding domain"/>
    <property type="match status" value="1"/>
</dbReference>
<dbReference type="Gene3D" id="3.30.460.10">
    <property type="entry name" value="Beta Polymerase, domain 2"/>
    <property type="match status" value="1"/>
</dbReference>
<dbReference type="GO" id="GO:1990817">
    <property type="term" value="F:poly(A) RNA polymerase activity"/>
    <property type="evidence" value="ECO:0007669"/>
    <property type="project" value="UniProtKB-ARBA"/>
</dbReference>
<accession>A0A2A6BZU4</accession>
<dbReference type="Pfam" id="PF22600">
    <property type="entry name" value="MTPAP-like_central"/>
    <property type="match status" value="1"/>
</dbReference>
<evidence type="ECO:0000313" key="2">
    <source>
        <dbReference type="EnsemblMetazoa" id="PPA12342.1"/>
    </source>
</evidence>
<dbReference type="GO" id="GO:0050265">
    <property type="term" value="F:RNA uridylyltransferase activity"/>
    <property type="evidence" value="ECO:0000318"/>
    <property type="project" value="GO_Central"/>
</dbReference>
<reference evidence="3" key="1">
    <citation type="journal article" date="2008" name="Nat. Genet.">
        <title>The Pristionchus pacificus genome provides a unique perspective on nematode lifestyle and parasitism.</title>
        <authorList>
            <person name="Dieterich C."/>
            <person name="Clifton S.W."/>
            <person name="Schuster L.N."/>
            <person name="Chinwalla A."/>
            <person name="Delehaunty K."/>
            <person name="Dinkelacker I."/>
            <person name="Fulton L."/>
            <person name="Fulton R."/>
            <person name="Godfrey J."/>
            <person name="Minx P."/>
            <person name="Mitreva M."/>
            <person name="Roeseler W."/>
            <person name="Tian H."/>
            <person name="Witte H."/>
            <person name="Yang S.P."/>
            <person name="Wilson R.K."/>
            <person name="Sommer R.J."/>
        </authorList>
    </citation>
    <scope>NUCLEOTIDE SEQUENCE [LARGE SCALE GENOMIC DNA]</scope>
    <source>
        <strain evidence="3">PS312</strain>
    </source>
</reference>
<keyword evidence="3" id="KW-1185">Reference proteome</keyword>
<dbReference type="InterPro" id="IPR054708">
    <property type="entry name" value="MTPAP-like_central"/>
</dbReference>
<dbReference type="Gene3D" id="1.10.1410.10">
    <property type="match status" value="1"/>
</dbReference>
<feature type="domain" description="Poly(A) RNA polymerase mitochondrial-like central palm" evidence="1">
    <location>
        <begin position="57"/>
        <end position="227"/>
    </location>
</feature>
<evidence type="ECO:0000259" key="1">
    <source>
        <dbReference type="Pfam" id="PF22600"/>
    </source>
</evidence>
<dbReference type="OrthoDB" id="2274644at2759"/>
<dbReference type="GO" id="GO:0031123">
    <property type="term" value="P:RNA 3'-end processing"/>
    <property type="evidence" value="ECO:0000318"/>
    <property type="project" value="GO_Central"/>
</dbReference>
<dbReference type="AlphaFoldDB" id="A0A2A6BZU4"/>
<proteinExistence type="predicted"/>
<gene>
    <name evidence="2" type="primary">WBGene00101896</name>
</gene>
<dbReference type="SUPFAM" id="SSF81301">
    <property type="entry name" value="Nucleotidyltransferase"/>
    <property type="match status" value="1"/>
</dbReference>
<dbReference type="PANTHER" id="PTHR12271:SF128">
    <property type="entry name" value="PAP-ASSOCIATED DOMAIN-CONTAINING PROTEIN"/>
    <property type="match status" value="1"/>
</dbReference>
<dbReference type="InterPro" id="IPR043519">
    <property type="entry name" value="NT_sf"/>
</dbReference>
<organism evidence="2 3">
    <name type="scientific">Pristionchus pacificus</name>
    <name type="common">Parasitic nematode worm</name>
    <dbReference type="NCBI Taxonomy" id="54126"/>
    <lineage>
        <taxon>Eukaryota</taxon>
        <taxon>Metazoa</taxon>
        <taxon>Ecdysozoa</taxon>
        <taxon>Nematoda</taxon>
        <taxon>Chromadorea</taxon>
        <taxon>Rhabditida</taxon>
        <taxon>Rhabditina</taxon>
        <taxon>Diplogasteromorpha</taxon>
        <taxon>Diplogasteroidea</taxon>
        <taxon>Neodiplogasteridae</taxon>
        <taxon>Pristionchus</taxon>
    </lineage>
</organism>